<accession>A0AA88KZ81</accession>
<dbReference type="AlphaFoldDB" id="A0AA88KZ81"/>
<organism evidence="1 2">
    <name type="scientific">Artemia franciscana</name>
    <name type="common">Brine shrimp</name>
    <name type="synonym">Artemia sanfranciscana</name>
    <dbReference type="NCBI Taxonomy" id="6661"/>
    <lineage>
        <taxon>Eukaryota</taxon>
        <taxon>Metazoa</taxon>
        <taxon>Ecdysozoa</taxon>
        <taxon>Arthropoda</taxon>
        <taxon>Crustacea</taxon>
        <taxon>Branchiopoda</taxon>
        <taxon>Anostraca</taxon>
        <taxon>Artemiidae</taxon>
        <taxon>Artemia</taxon>
    </lineage>
</organism>
<keyword evidence="2" id="KW-1185">Reference proteome</keyword>
<dbReference type="Proteomes" id="UP001187531">
    <property type="component" value="Unassembled WGS sequence"/>
</dbReference>
<evidence type="ECO:0000313" key="2">
    <source>
        <dbReference type="Proteomes" id="UP001187531"/>
    </source>
</evidence>
<gene>
    <name evidence="1" type="ORF">QYM36_015256</name>
</gene>
<proteinExistence type="predicted"/>
<reference evidence="1" key="1">
    <citation type="submission" date="2023-07" db="EMBL/GenBank/DDBJ databases">
        <title>Chromosome-level genome assembly of Artemia franciscana.</title>
        <authorList>
            <person name="Jo E."/>
        </authorList>
    </citation>
    <scope>NUCLEOTIDE SEQUENCE</scope>
    <source>
        <tissue evidence="1">Whole body</tissue>
    </source>
</reference>
<sequence>MGIQPDPEKDSYHKLYAKCIMPRTSNPPWDDQLYTKYIPSLSTKNKPLGDLTKADPFIWYWEHVQTLMDLKSSIVSNTRFFNHQSKNVKLIFNASSHRLGTDLVLER</sequence>
<evidence type="ECO:0000313" key="1">
    <source>
        <dbReference type="EMBL" id="KAK2707489.1"/>
    </source>
</evidence>
<comment type="caution">
    <text evidence="1">The sequence shown here is derived from an EMBL/GenBank/DDBJ whole genome shotgun (WGS) entry which is preliminary data.</text>
</comment>
<dbReference type="EMBL" id="JAVRJZ010000019">
    <property type="protein sequence ID" value="KAK2707489.1"/>
    <property type="molecule type" value="Genomic_DNA"/>
</dbReference>
<protein>
    <submittedName>
        <fullName evidence="1">Uncharacterized protein</fullName>
    </submittedName>
</protein>
<name>A0AA88KZ81_ARTSF</name>